<organism evidence="3 4">
    <name type="scientific">Durusdinium trenchii</name>
    <dbReference type="NCBI Taxonomy" id="1381693"/>
    <lineage>
        <taxon>Eukaryota</taxon>
        <taxon>Sar</taxon>
        <taxon>Alveolata</taxon>
        <taxon>Dinophyceae</taxon>
        <taxon>Suessiales</taxon>
        <taxon>Symbiodiniaceae</taxon>
        <taxon>Durusdinium</taxon>
    </lineage>
</organism>
<feature type="transmembrane region" description="Helical" evidence="1">
    <location>
        <begin position="161"/>
        <end position="180"/>
    </location>
</feature>
<proteinExistence type="predicted"/>
<dbReference type="Proteomes" id="UP001642484">
    <property type="component" value="Unassembled WGS sequence"/>
</dbReference>
<keyword evidence="1" id="KW-0812">Transmembrane</keyword>
<dbReference type="SMART" id="SM00091">
    <property type="entry name" value="PAS"/>
    <property type="match status" value="1"/>
</dbReference>
<reference evidence="3 4" key="1">
    <citation type="submission" date="2024-02" db="EMBL/GenBank/DDBJ databases">
        <authorList>
            <person name="Chen Y."/>
            <person name="Shah S."/>
            <person name="Dougan E. K."/>
            <person name="Thang M."/>
            <person name="Chan C."/>
        </authorList>
    </citation>
    <scope>NUCLEOTIDE SEQUENCE [LARGE SCALE GENOMIC DNA]</scope>
</reference>
<dbReference type="PROSITE" id="PS50112">
    <property type="entry name" value="PAS"/>
    <property type="match status" value="1"/>
</dbReference>
<keyword evidence="4" id="KW-1185">Reference proteome</keyword>
<dbReference type="InterPro" id="IPR013767">
    <property type="entry name" value="PAS_fold"/>
</dbReference>
<evidence type="ECO:0000256" key="1">
    <source>
        <dbReference type="SAM" id="Phobius"/>
    </source>
</evidence>
<keyword evidence="1" id="KW-1133">Transmembrane helix</keyword>
<protein>
    <recommendedName>
        <fullName evidence="2">PAS domain-containing protein</fullName>
    </recommendedName>
</protein>
<dbReference type="Pfam" id="PF00989">
    <property type="entry name" value="PAS"/>
    <property type="match status" value="1"/>
</dbReference>
<feature type="transmembrane region" description="Helical" evidence="1">
    <location>
        <begin position="131"/>
        <end position="154"/>
    </location>
</feature>
<feature type="transmembrane region" description="Helical" evidence="1">
    <location>
        <begin position="36"/>
        <end position="57"/>
    </location>
</feature>
<name>A0ABP0K5Q2_9DINO</name>
<sequence length="565" mass="63754">MGRDLNRKVPFKRFLELSRGRISLRHGPGGVRDPEAMLGLCLAPLVFLLFLIDWNYFRQRASPNFSVLKGEQLNFSHEVEEEAARQFRALRRNFARMVILDGCGALGLLLLGVHTLRIWTYGTEYLPADEIYHTYTLIVWQGVCAVFHSGLLNFGDLESVLFLYAFNLITLSLAFSPNALKLEPYVMIGRIIGSLAFLDLRHGLCINVLFSARRLHFLFGTFSISDGLMIFVQEVCVTTCVLLIPWAIEVIARQWISLMLSASDLETALQAARTVIASAADAQGELDKDLKLMQVSPKLAHLFQAKTEELEGRSFLELLAEDDHERFQNVLRSAYELAEQQGQPTPFNLNVSKRHSQKDLEIHICSMPKERRRGPQFFFAITEVREKLNDGDEGELEAEKVLAKNGTAPRDGEPPRLTAEALATHSWATPVPNCSSLWEVKVLLDEASLEVHEINLTLNTNHWKKSRKTFLKECILPGAWDDLKRWIQGSLKGRPGDPPFIVPFGFPRIMSAIACARNVELKRKVGSTGRNELSLRLKHIFVRRPVVPAPPPVGRSTSQRSHDTL</sequence>
<dbReference type="NCBIfam" id="TIGR00229">
    <property type="entry name" value="sensory_box"/>
    <property type="match status" value="1"/>
</dbReference>
<dbReference type="EMBL" id="CAXAMN010007469">
    <property type="protein sequence ID" value="CAK9021740.1"/>
    <property type="molecule type" value="Genomic_DNA"/>
</dbReference>
<feature type="domain" description="PAS" evidence="2">
    <location>
        <begin position="268"/>
        <end position="338"/>
    </location>
</feature>
<dbReference type="Gene3D" id="3.30.450.20">
    <property type="entry name" value="PAS domain"/>
    <property type="match status" value="1"/>
</dbReference>
<evidence type="ECO:0000313" key="4">
    <source>
        <dbReference type="Proteomes" id="UP001642484"/>
    </source>
</evidence>
<dbReference type="SUPFAM" id="SSF55785">
    <property type="entry name" value="PYP-like sensor domain (PAS domain)"/>
    <property type="match status" value="1"/>
</dbReference>
<dbReference type="CDD" id="cd00130">
    <property type="entry name" value="PAS"/>
    <property type="match status" value="1"/>
</dbReference>
<dbReference type="InterPro" id="IPR035965">
    <property type="entry name" value="PAS-like_dom_sf"/>
</dbReference>
<accession>A0ABP0K5Q2</accession>
<keyword evidence="1" id="KW-0472">Membrane</keyword>
<dbReference type="InterPro" id="IPR000014">
    <property type="entry name" value="PAS"/>
</dbReference>
<evidence type="ECO:0000313" key="3">
    <source>
        <dbReference type="EMBL" id="CAK9021740.1"/>
    </source>
</evidence>
<feature type="transmembrane region" description="Helical" evidence="1">
    <location>
        <begin position="98"/>
        <end position="119"/>
    </location>
</feature>
<gene>
    <name evidence="3" type="ORF">CCMP2556_LOCUS14552</name>
</gene>
<comment type="caution">
    <text evidence="3">The sequence shown here is derived from an EMBL/GenBank/DDBJ whole genome shotgun (WGS) entry which is preliminary data.</text>
</comment>
<evidence type="ECO:0000259" key="2">
    <source>
        <dbReference type="PROSITE" id="PS50112"/>
    </source>
</evidence>